<feature type="domain" description="GHMP kinase C-terminal" evidence="11">
    <location>
        <begin position="225"/>
        <end position="286"/>
    </location>
</feature>
<sequence>MSRGLQTIAPSKVNVCLLLGPTRADGRHELVTVFQALDLADDVHLLETLDVRDDEVVCDPPVEGENLALRAIRAFRAATGWNGPPVRVTITKRIPVAGGMAGGSSDAAATLRLLATHAAPHLGRTGRTVPDADDLRAIAATLGADVPALVEPGRWLGTAAGERVERLPLLPDGRTAYVVVTSPTGLSTPDVFREADRLGLPRSSSQLALGGRDVRARAGDLPRVLCVNELEPAALSLRPDLRDTLAALRAAGAEVAMVSGSGPTCVGLYDNPGRARQAAPVLAERFGAEHVRLAGALPREQVAALELPRVAGA</sequence>
<dbReference type="Pfam" id="PF00288">
    <property type="entry name" value="GHMP_kinases_N"/>
    <property type="match status" value="1"/>
</dbReference>
<evidence type="ECO:0000313" key="12">
    <source>
        <dbReference type="EMBL" id="PTL60183.1"/>
    </source>
</evidence>
<dbReference type="GO" id="GO:0019288">
    <property type="term" value="P:isopentenyl diphosphate biosynthetic process, methylerythritol 4-phosphate pathway"/>
    <property type="evidence" value="ECO:0007669"/>
    <property type="project" value="UniProtKB-UniRule"/>
</dbReference>
<organism evidence="12 13">
    <name type="scientific">Paraconexibacter algicola</name>
    <dbReference type="NCBI Taxonomy" id="2133960"/>
    <lineage>
        <taxon>Bacteria</taxon>
        <taxon>Bacillati</taxon>
        <taxon>Actinomycetota</taxon>
        <taxon>Thermoleophilia</taxon>
        <taxon>Solirubrobacterales</taxon>
        <taxon>Paraconexibacteraceae</taxon>
        <taxon>Paraconexibacter</taxon>
    </lineage>
</organism>
<dbReference type="Pfam" id="PF08544">
    <property type="entry name" value="GHMP_kinases_C"/>
    <property type="match status" value="1"/>
</dbReference>
<dbReference type="Gene3D" id="3.30.70.890">
    <property type="entry name" value="GHMP kinase, C-terminal domain"/>
    <property type="match status" value="1"/>
</dbReference>
<dbReference type="GO" id="GO:0005524">
    <property type="term" value="F:ATP binding"/>
    <property type="evidence" value="ECO:0007669"/>
    <property type="project" value="UniProtKB-UniRule"/>
</dbReference>
<evidence type="ECO:0000256" key="1">
    <source>
        <dbReference type="ARBA" id="ARBA00009684"/>
    </source>
</evidence>
<dbReference type="PIRSF" id="PIRSF010376">
    <property type="entry name" value="IspE"/>
    <property type="match status" value="1"/>
</dbReference>
<evidence type="ECO:0000256" key="2">
    <source>
        <dbReference type="ARBA" id="ARBA00012052"/>
    </source>
</evidence>
<dbReference type="RefSeq" id="WP_107568828.1">
    <property type="nucleotide sequence ID" value="NZ_PYYB01000001.1"/>
</dbReference>
<keyword evidence="9" id="KW-0414">Isoprene biosynthesis</keyword>
<dbReference type="InterPro" id="IPR014721">
    <property type="entry name" value="Ribsml_uS5_D2-typ_fold_subgr"/>
</dbReference>
<dbReference type="InterPro" id="IPR036554">
    <property type="entry name" value="GHMP_kinase_C_sf"/>
</dbReference>
<dbReference type="PANTHER" id="PTHR43527:SF2">
    <property type="entry name" value="4-DIPHOSPHOCYTIDYL-2-C-METHYL-D-ERYTHRITOL KINASE, CHLOROPLASTIC"/>
    <property type="match status" value="1"/>
</dbReference>
<keyword evidence="5 9" id="KW-0547">Nucleotide-binding</keyword>
<evidence type="ECO:0000256" key="8">
    <source>
        <dbReference type="ARBA" id="ARBA00032554"/>
    </source>
</evidence>
<feature type="active site" evidence="9">
    <location>
        <position position="145"/>
    </location>
</feature>
<proteinExistence type="inferred from homology"/>
<dbReference type="InterPro" id="IPR004424">
    <property type="entry name" value="IspE"/>
</dbReference>
<comment type="caution">
    <text evidence="12">The sequence shown here is derived from an EMBL/GenBank/DDBJ whole genome shotgun (WGS) entry which is preliminary data.</text>
</comment>
<keyword evidence="4 9" id="KW-0808">Transferase</keyword>
<evidence type="ECO:0000256" key="6">
    <source>
        <dbReference type="ARBA" id="ARBA00022777"/>
    </source>
</evidence>
<evidence type="ECO:0000256" key="4">
    <source>
        <dbReference type="ARBA" id="ARBA00022679"/>
    </source>
</evidence>
<dbReference type="OrthoDB" id="3173073at2"/>
<dbReference type="AlphaFoldDB" id="A0A2T4ULP1"/>
<dbReference type="InterPro" id="IPR020568">
    <property type="entry name" value="Ribosomal_Su5_D2-typ_SF"/>
</dbReference>
<evidence type="ECO:0000256" key="7">
    <source>
        <dbReference type="ARBA" id="ARBA00022840"/>
    </source>
</evidence>
<feature type="domain" description="GHMP kinase N-terminal" evidence="10">
    <location>
        <begin position="66"/>
        <end position="148"/>
    </location>
</feature>
<feature type="active site" evidence="9">
    <location>
        <position position="12"/>
    </location>
</feature>
<dbReference type="PANTHER" id="PTHR43527">
    <property type="entry name" value="4-DIPHOSPHOCYTIDYL-2-C-METHYL-D-ERYTHRITOL KINASE, CHLOROPLASTIC"/>
    <property type="match status" value="1"/>
</dbReference>
<dbReference type="GO" id="GO:0050515">
    <property type="term" value="F:4-(cytidine 5'-diphospho)-2-C-methyl-D-erythritol kinase activity"/>
    <property type="evidence" value="ECO:0007669"/>
    <property type="project" value="UniProtKB-UniRule"/>
</dbReference>
<evidence type="ECO:0000256" key="5">
    <source>
        <dbReference type="ARBA" id="ARBA00022741"/>
    </source>
</evidence>
<dbReference type="HAMAP" id="MF_00061">
    <property type="entry name" value="IspE"/>
    <property type="match status" value="1"/>
</dbReference>
<keyword evidence="7 9" id="KW-0067">ATP-binding</keyword>
<evidence type="ECO:0000259" key="11">
    <source>
        <dbReference type="Pfam" id="PF08544"/>
    </source>
</evidence>
<dbReference type="InterPro" id="IPR013750">
    <property type="entry name" value="GHMP_kinase_C_dom"/>
</dbReference>
<dbReference type="Gene3D" id="3.30.230.10">
    <property type="match status" value="1"/>
</dbReference>
<evidence type="ECO:0000313" key="13">
    <source>
        <dbReference type="Proteomes" id="UP000240739"/>
    </source>
</evidence>
<evidence type="ECO:0000256" key="9">
    <source>
        <dbReference type="HAMAP-Rule" id="MF_00061"/>
    </source>
</evidence>
<dbReference type="SUPFAM" id="SSF54211">
    <property type="entry name" value="Ribosomal protein S5 domain 2-like"/>
    <property type="match status" value="1"/>
</dbReference>
<dbReference type="SUPFAM" id="SSF55060">
    <property type="entry name" value="GHMP Kinase, C-terminal domain"/>
    <property type="match status" value="1"/>
</dbReference>
<dbReference type="EMBL" id="PYYB01000001">
    <property type="protein sequence ID" value="PTL60183.1"/>
    <property type="molecule type" value="Genomic_DNA"/>
</dbReference>
<keyword evidence="13" id="KW-1185">Reference proteome</keyword>
<reference evidence="12 13" key="1">
    <citation type="submission" date="2018-03" db="EMBL/GenBank/DDBJ databases">
        <title>Aquarubrobacter algicola gen. nov., sp. nov., a novel actinobacterium isolated from shallow eutrophic lake during the end of cyanobacterial harmful algal blooms.</title>
        <authorList>
            <person name="Chun S.J."/>
        </authorList>
    </citation>
    <scope>NUCLEOTIDE SEQUENCE [LARGE SCALE GENOMIC DNA]</scope>
    <source>
        <strain evidence="12 13">Seoho-28</strain>
    </source>
</reference>
<feature type="binding site" evidence="9">
    <location>
        <begin position="95"/>
        <end position="105"/>
    </location>
    <ligand>
        <name>ATP</name>
        <dbReference type="ChEBI" id="CHEBI:30616"/>
    </ligand>
</feature>
<evidence type="ECO:0000256" key="3">
    <source>
        <dbReference type="ARBA" id="ARBA00017473"/>
    </source>
</evidence>
<name>A0A2T4ULP1_9ACTN</name>
<protein>
    <recommendedName>
        <fullName evidence="3 9">4-diphosphocytidyl-2-C-methyl-D-erythritol kinase</fullName>
        <shortName evidence="9">CMK</shortName>
        <ecNumber evidence="2 9">2.7.1.148</ecNumber>
    </recommendedName>
    <alternativeName>
        <fullName evidence="8 9">4-(cytidine-5'-diphospho)-2-C-methyl-D-erythritol kinase</fullName>
    </alternativeName>
</protein>
<comment type="catalytic activity">
    <reaction evidence="9">
        <text>4-CDP-2-C-methyl-D-erythritol + ATP = 4-CDP-2-C-methyl-D-erythritol 2-phosphate + ADP + H(+)</text>
        <dbReference type="Rhea" id="RHEA:18437"/>
        <dbReference type="ChEBI" id="CHEBI:15378"/>
        <dbReference type="ChEBI" id="CHEBI:30616"/>
        <dbReference type="ChEBI" id="CHEBI:57823"/>
        <dbReference type="ChEBI" id="CHEBI:57919"/>
        <dbReference type="ChEBI" id="CHEBI:456216"/>
        <dbReference type="EC" id="2.7.1.148"/>
    </reaction>
</comment>
<dbReference type="InterPro" id="IPR006204">
    <property type="entry name" value="GHMP_kinase_N_dom"/>
</dbReference>
<dbReference type="EC" id="2.7.1.148" evidence="2 9"/>
<comment type="similarity">
    <text evidence="1 9">Belongs to the GHMP kinase family. IspE subfamily.</text>
</comment>
<dbReference type="UniPathway" id="UPA00056">
    <property type="reaction ID" value="UER00094"/>
</dbReference>
<comment type="function">
    <text evidence="9">Catalyzes the phosphorylation of the position 2 hydroxy group of 4-diphosphocytidyl-2C-methyl-D-erythritol.</text>
</comment>
<gene>
    <name evidence="9" type="primary">ispE</name>
    <name evidence="12" type="ORF">C7Y72_11305</name>
</gene>
<accession>A0A2T4ULP1</accession>
<dbReference type="Proteomes" id="UP000240739">
    <property type="component" value="Unassembled WGS sequence"/>
</dbReference>
<evidence type="ECO:0000259" key="10">
    <source>
        <dbReference type="Pfam" id="PF00288"/>
    </source>
</evidence>
<comment type="pathway">
    <text evidence="9">Isoprenoid biosynthesis; isopentenyl diphosphate biosynthesis via DXP pathway; isopentenyl diphosphate from 1-deoxy-D-xylulose 5-phosphate: step 3/6.</text>
</comment>
<keyword evidence="6 9" id="KW-0418">Kinase</keyword>
<dbReference type="GO" id="GO:0016114">
    <property type="term" value="P:terpenoid biosynthetic process"/>
    <property type="evidence" value="ECO:0007669"/>
    <property type="project" value="InterPro"/>
</dbReference>